<gene>
    <name evidence="2" type="ORF">EVAR_53185_1</name>
</gene>
<keyword evidence="3" id="KW-1185">Reference proteome</keyword>
<feature type="compositionally biased region" description="Basic residues" evidence="1">
    <location>
        <begin position="92"/>
        <end position="110"/>
    </location>
</feature>
<proteinExistence type="predicted"/>
<evidence type="ECO:0000313" key="3">
    <source>
        <dbReference type="Proteomes" id="UP000299102"/>
    </source>
</evidence>
<comment type="caution">
    <text evidence="2">The sequence shown here is derived from an EMBL/GenBank/DDBJ whole genome shotgun (WGS) entry which is preliminary data.</text>
</comment>
<sequence length="161" mass="18327">MIRPSAPHWYTSLQYDKDSMVEIRNNDEPCSKPYVGNNRPTLVEVRNGNGSMFLFSLSAGTQAVPKGCKKLYPEESEVRFPAPFMAVSNRIKSTRNQKTPVKHQQMRKDRHQSDPNYLNGGSSAVKAYKTPDARGRRQNDRCDTSGPLRPPPNRRHHTLMT</sequence>
<protein>
    <submittedName>
        <fullName evidence="2">Uncharacterized protein</fullName>
    </submittedName>
</protein>
<evidence type="ECO:0000256" key="1">
    <source>
        <dbReference type="SAM" id="MobiDB-lite"/>
    </source>
</evidence>
<organism evidence="2 3">
    <name type="scientific">Eumeta variegata</name>
    <name type="common">Bagworm moth</name>
    <name type="synonym">Eumeta japonica</name>
    <dbReference type="NCBI Taxonomy" id="151549"/>
    <lineage>
        <taxon>Eukaryota</taxon>
        <taxon>Metazoa</taxon>
        <taxon>Ecdysozoa</taxon>
        <taxon>Arthropoda</taxon>
        <taxon>Hexapoda</taxon>
        <taxon>Insecta</taxon>
        <taxon>Pterygota</taxon>
        <taxon>Neoptera</taxon>
        <taxon>Endopterygota</taxon>
        <taxon>Lepidoptera</taxon>
        <taxon>Glossata</taxon>
        <taxon>Ditrysia</taxon>
        <taxon>Tineoidea</taxon>
        <taxon>Psychidae</taxon>
        <taxon>Oiketicinae</taxon>
        <taxon>Eumeta</taxon>
    </lineage>
</organism>
<feature type="region of interest" description="Disordered" evidence="1">
    <location>
        <begin position="88"/>
        <end position="161"/>
    </location>
</feature>
<feature type="compositionally biased region" description="Basic and acidic residues" evidence="1">
    <location>
        <begin position="129"/>
        <end position="143"/>
    </location>
</feature>
<accession>A0A4C1Z0C2</accession>
<name>A0A4C1Z0C2_EUMVA</name>
<reference evidence="2 3" key="1">
    <citation type="journal article" date="2019" name="Commun. Biol.">
        <title>The bagworm genome reveals a unique fibroin gene that provides high tensile strength.</title>
        <authorList>
            <person name="Kono N."/>
            <person name="Nakamura H."/>
            <person name="Ohtoshi R."/>
            <person name="Tomita M."/>
            <person name="Numata K."/>
            <person name="Arakawa K."/>
        </authorList>
    </citation>
    <scope>NUCLEOTIDE SEQUENCE [LARGE SCALE GENOMIC DNA]</scope>
</reference>
<dbReference type="EMBL" id="BGZK01001443">
    <property type="protein sequence ID" value="GBP80045.1"/>
    <property type="molecule type" value="Genomic_DNA"/>
</dbReference>
<evidence type="ECO:0000313" key="2">
    <source>
        <dbReference type="EMBL" id="GBP80045.1"/>
    </source>
</evidence>
<dbReference type="AlphaFoldDB" id="A0A4C1Z0C2"/>
<dbReference type="Proteomes" id="UP000299102">
    <property type="component" value="Unassembled WGS sequence"/>
</dbReference>
<feature type="compositionally biased region" description="Basic residues" evidence="1">
    <location>
        <begin position="152"/>
        <end position="161"/>
    </location>
</feature>